<dbReference type="EMBL" id="JBBPBF010000027">
    <property type="protein sequence ID" value="KAK7608673.1"/>
    <property type="molecule type" value="Genomic_DNA"/>
</dbReference>
<accession>A0ABR1N0C8</accession>
<reference evidence="2 3" key="1">
    <citation type="submission" date="2024-04" db="EMBL/GenBank/DDBJ databases">
        <title>Phyllosticta paracitricarpa is synonymous to the EU quarantine fungus P. citricarpa based on phylogenomic analyses.</title>
        <authorList>
            <consortium name="Lawrence Berkeley National Laboratory"/>
            <person name="Van ingen-buijs V.A."/>
            <person name="Van westerhoven A.C."/>
            <person name="Haridas S."/>
            <person name="Skiadas P."/>
            <person name="Martin F."/>
            <person name="Groenewald J.Z."/>
            <person name="Crous P.W."/>
            <person name="Seidl M.F."/>
        </authorList>
    </citation>
    <scope>NUCLEOTIDE SEQUENCE [LARGE SCALE GENOMIC DNA]</scope>
    <source>
        <strain evidence="2 3">CBS 141358</strain>
    </source>
</reference>
<comment type="caution">
    <text evidence="2">The sequence shown here is derived from an EMBL/GenBank/DDBJ whole genome shotgun (WGS) entry which is preliminary data.</text>
</comment>
<keyword evidence="3" id="KW-1185">Reference proteome</keyword>
<evidence type="ECO:0000256" key="1">
    <source>
        <dbReference type="SAM" id="MobiDB-lite"/>
    </source>
</evidence>
<feature type="compositionally biased region" description="Polar residues" evidence="1">
    <location>
        <begin position="1"/>
        <end position="11"/>
    </location>
</feature>
<sequence>MSLYDSLSTLSTPPPYQDISEHSFKPTVTMSETSELLEMTTAPPTERQDHRGTTIVLSMTILHAALSGSIFILVAVSPDGPPYWSPWLILSSTIVSIVTKRIGSYFPHTRWAPLFEASHDCLLFTHGVTGICLFTTPISSRLETHPTQTDSLPKATLHRDQHAKAAKVRQGGHKGQVPLLRIIVSSCFDTTRHHHPSS</sequence>
<gene>
    <name evidence="2" type="ORF">JOL62DRAFT_201577</name>
</gene>
<protein>
    <submittedName>
        <fullName evidence="2">Uncharacterized protein</fullName>
    </submittedName>
</protein>
<evidence type="ECO:0000313" key="2">
    <source>
        <dbReference type="EMBL" id="KAK7608673.1"/>
    </source>
</evidence>
<organism evidence="2 3">
    <name type="scientific">Phyllosticta paracitricarpa</name>
    <dbReference type="NCBI Taxonomy" id="2016321"/>
    <lineage>
        <taxon>Eukaryota</taxon>
        <taxon>Fungi</taxon>
        <taxon>Dikarya</taxon>
        <taxon>Ascomycota</taxon>
        <taxon>Pezizomycotina</taxon>
        <taxon>Dothideomycetes</taxon>
        <taxon>Dothideomycetes incertae sedis</taxon>
        <taxon>Botryosphaeriales</taxon>
        <taxon>Phyllostictaceae</taxon>
        <taxon>Phyllosticta</taxon>
    </lineage>
</organism>
<name>A0ABR1N0C8_9PEZI</name>
<evidence type="ECO:0000313" key="3">
    <source>
        <dbReference type="Proteomes" id="UP001367316"/>
    </source>
</evidence>
<feature type="region of interest" description="Disordered" evidence="1">
    <location>
        <begin position="1"/>
        <end position="23"/>
    </location>
</feature>
<proteinExistence type="predicted"/>
<dbReference type="Proteomes" id="UP001367316">
    <property type="component" value="Unassembled WGS sequence"/>
</dbReference>